<dbReference type="EMBL" id="JBHLUD010000010">
    <property type="protein sequence ID" value="MFC0545793.1"/>
    <property type="molecule type" value="Genomic_DNA"/>
</dbReference>
<proteinExistence type="predicted"/>
<dbReference type="RefSeq" id="WP_273943673.1">
    <property type="nucleotide sequence ID" value="NZ_CP097263.1"/>
</dbReference>
<organism evidence="2 3">
    <name type="scientific">Kutzneria chonburiensis</name>
    <dbReference type="NCBI Taxonomy" id="1483604"/>
    <lineage>
        <taxon>Bacteria</taxon>
        <taxon>Bacillati</taxon>
        <taxon>Actinomycetota</taxon>
        <taxon>Actinomycetes</taxon>
        <taxon>Pseudonocardiales</taxon>
        <taxon>Pseudonocardiaceae</taxon>
        <taxon>Kutzneria</taxon>
    </lineage>
</organism>
<sequence>MHSLVAADAAAAEEDRIFYLFLADGGEGLLAVDLADEPGRTFRLPVDRFADMSANLSIGNMDFADFAD</sequence>
<reference evidence="2 3" key="1">
    <citation type="submission" date="2024-09" db="EMBL/GenBank/DDBJ databases">
        <authorList>
            <person name="Sun Q."/>
            <person name="Mori K."/>
        </authorList>
    </citation>
    <scope>NUCLEOTIDE SEQUENCE [LARGE SCALE GENOMIC DNA]</scope>
    <source>
        <strain evidence="2 3">TBRC 1432</strain>
    </source>
</reference>
<evidence type="ECO:0000313" key="2">
    <source>
        <dbReference type="EMBL" id="MFC0545793.1"/>
    </source>
</evidence>
<accession>A0ABV6MZP5</accession>
<keyword evidence="3" id="KW-1185">Reference proteome</keyword>
<evidence type="ECO:0000259" key="1">
    <source>
        <dbReference type="Pfam" id="PF21962"/>
    </source>
</evidence>
<dbReference type="Pfam" id="PF21962">
    <property type="entry name" value="DUF6924"/>
    <property type="match status" value="1"/>
</dbReference>
<evidence type="ECO:0000313" key="3">
    <source>
        <dbReference type="Proteomes" id="UP001589810"/>
    </source>
</evidence>
<feature type="domain" description="DUF6924" evidence="1">
    <location>
        <begin position="10"/>
        <end position="68"/>
    </location>
</feature>
<gene>
    <name evidence="2" type="ORF">ACFFH7_30050</name>
</gene>
<name>A0ABV6MZP5_9PSEU</name>
<comment type="caution">
    <text evidence="2">The sequence shown here is derived from an EMBL/GenBank/DDBJ whole genome shotgun (WGS) entry which is preliminary data.</text>
</comment>
<protein>
    <submittedName>
        <fullName evidence="2">DUF6924 domain-containing protein</fullName>
    </submittedName>
</protein>
<dbReference type="InterPro" id="IPR053832">
    <property type="entry name" value="DUF6924"/>
</dbReference>
<dbReference type="Proteomes" id="UP001589810">
    <property type="component" value="Unassembled WGS sequence"/>
</dbReference>